<evidence type="ECO:0000313" key="2">
    <source>
        <dbReference type="Proteomes" id="UP000198804"/>
    </source>
</evidence>
<reference evidence="2" key="1">
    <citation type="submission" date="2016-10" db="EMBL/GenBank/DDBJ databases">
        <authorList>
            <person name="Varghese N."/>
            <person name="Submissions S."/>
        </authorList>
    </citation>
    <scope>NUCLEOTIDE SEQUENCE [LARGE SCALE GENOMIC DNA]</scope>
    <source>
        <strain evidence="2">CGMCC 1.6474</strain>
    </source>
</reference>
<proteinExistence type="predicted"/>
<evidence type="ECO:0000313" key="1">
    <source>
        <dbReference type="EMBL" id="SFK79690.1"/>
    </source>
</evidence>
<dbReference type="Proteomes" id="UP000198804">
    <property type="component" value="Unassembled WGS sequence"/>
</dbReference>
<sequence>MQKPVGFWPSSLLSFLSDESAMAFEAKRVSKPMTRLGSFLVCLGVLADIWPASSEPLRYPHHDEAEALFGDGLRSGDDMRIVIERAQATVK</sequence>
<accession>A0A1I4CGG9</accession>
<dbReference type="AlphaFoldDB" id="A0A1I4CGG9"/>
<protein>
    <submittedName>
        <fullName evidence="1">Uncharacterized protein</fullName>
    </submittedName>
</protein>
<organism evidence="1 2">
    <name type="scientific">Methylorubrum salsuginis</name>
    <dbReference type="NCBI Taxonomy" id="414703"/>
    <lineage>
        <taxon>Bacteria</taxon>
        <taxon>Pseudomonadati</taxon>
        <taxon>Pseudomonadota</taxon>
        <taxon>Alphaproteobacteria</taxon>
        <taxon>Hyphomicrobiales</taxon>
        <taxon>Methylobacteriaceae</taxon>
        <taxon>Methylorubrum</taxon>
    </lineage>
</organism>
<dbReference type="STRING" id="414703.SAMN04488125_104181"/>
<name>A0A1I4CGG9_9HYPH</name>
<gene>
    <name evidence="1" type="ORF">SAMN04488125_104181</name>
</gene>
<dbReference type="EMBL" id="FOSV01000004">
    <property type="protein sequence ID" value="SFK79690.1"/>
    <property type="molecule type" value="Genomic_DNA"/>
</dbReference>
<keyword evidence="2" id="KW-1185">Reference proteome</keyword>